<gene>
    <name evidence="1" type="ORF">EVAR_69825_1</name>
</gene>
<reference evidence="1 2" key="1">
    <citation type="journal article" date="2019" name="Commun. Biol.">
        <title>The bagworm genome reveals a unique fibroin gene that provides high tensile strength.</title>
        <authorList>
            <person name="Kono N."/>
            <person name="Nakamura H."/>
            <person name="Ohtoshi R."/>
            <person name="Tomita M."/>
            <person name="Numata K."/>
            <person name="Arakawa K."/>
        </authorList>
    </citation>
    <scope>NUCLEOTIDE SEQUENCE [LARGE SCALE GENOMIC DNA]</scope>
</reference>
<protein>
    <submittedName>
        <fullName evidence="1">Uncharacterized protein</fullName>
    </submittedName>
</protein>
<dbReference type="EMBL" id="BGZK01002528">
    <property type="protein sequence ID" value="GBP94643.1"/>
    <property type="molecule type" value="Genomic_DNA"/>
</dbReference>
<proteinExistence type="predicted"/>
<accession>A0A4C2A5U6</accession>
<name>A0A4C2A5U6_EUMVA</name>
<organism evidence="1 2">
    <name type="scientific">Eumeta variegata</name>
    <name type="common">Bagworm moth</name>
    <name type="synonym">Eumeta japonica</name>
    <dbReference type="NCBI Taxonomy" id="151549"/>
    <lineage>
        <taxon>Eukaryota</taxon>
        <taxon>Metazoa</taxon>
        <taxon>Ecdysozoa</taxon>
        <taxon>Arthropoda</taxon>
        <taxon>Hexapoda</taxon>
        <taxon>Insecta</taxon>
        <taxon>Pterygota</taxon>
        <taxon>Neoptera</taxon>
        <taxon>Endopterygota</taxon>
        <taxon>Lepidoptera</taxon>
        <taxon>Glossata</taxon>
        <taxon>Ditrysia</taxon>
        <taxon>Tineoidea</taxon>
        <taxon>Psychidae</taxon>
        <taxon>Oiketicinae</taxon>
        <taxon>Eumeta</taxon>
    </lineage>
</organism>
<dbReference type="Proteomes" id="UP000299102">
    <property type="component" value="Unassembled WGS sequence"/>
</dbReference>
<evidence type="ECO:0000313" key="1">
    <source>
        <dbReference type="EMBL" id="GBP94643.1"/>
    </source>
</evidence>
<sequence>MTPGLKLTWKNTKEKKVYVQLRALIIQASQLEESTEQHLPGQVRRRRDILNHFARSSHRQECRRLDSASILSQKFGILASLNGARCGPRAFGTVDGRRGEVRFVHIVYRDLRRVVHDPRRAVVTAPKYRANCISRVSMRSPAAAGSARASTPPGRHNMSRFTFKANVLRVREIVLAVTRTQPSLD</sequence>
<comment type="caution">
    <text evidence="1">The sequence shown here is derived from an EMBL/GenBank/DDBJ whole genome shotgun (WGS) entry which is preliminary data.</text>
</comment>
<keyword evidence="2" id="KW-1185">Reference proteome</keyword>
<evidence type="ECO:0000313" key="2">
    <source>
        <dbReference type="Proteomes" id="UP000299102"/>
    </source>
</evidence>
<dbReference type="AlphaFoldDB" id="A0A4C2A5U6"/>